<accession>A0A371CH73</accession>
<protein>
    <submittedName>
        <fullName evidence="1">Uncharacterized protein</fullName>
    </submittedName>
</protein>
<dbReference type="AlphaFoldDB" id="A0A371CH73"/>
<dbReference type="OrthoDB" id="2753955at2759"/>
<evidence type="ECO:0000313" key="1">
    <source>
        <dbReference type="EMBL" id="RDX39632.1"/>
    </source>
</evidence>
<name>A0A371CH73_9APHY</name>
<dbReference type="EMBL" id="KZ857707">
    <property type="protein sequence ID" value="RDX39632.1"/>
    <property type="molecule type" value="Genomic_DNA"/>
</dbReference>
<evidence type="ECO:0000313" key="2">
    <source>
        <dbReference type="Proteomes" id="UP000256964"/>
    </source>
</evidence>
<proteinExistence type="predicted"/>
<reference evidence="1 2" key="1">
    <citation type="journal article" date="2018" name="Biotechnol. Biofuels">
        <title>Integrative visual omics of the white-rot fungus Polyporus brumalis exposes the biotechnological potential of its oxidative enzymes for delignifying raw plant biomass.</title>
        <authorList>
            <person name="Miyauchi S."/>
            <person name="Rancon A."/>
            <person name="Drula E."/>
            <person name="Hage H."/>
            <person name="Chaduli D."/>
            <person name="Favel A."/>
            <person name="Grisel S."/>
            <person name="Henrissat B."/>
            <person name="Herpoel-Gimbert I."/>
            <person name="Ruiz-Duenas F.J."/>
            <person name="Chevret D."/>
            <person name="Hainaut M."/>
            <person name="Lin J."/>
            <person name="Wang M."/>
            <person name="Pangilinan J."/>
            <person name="Lipzen A."/>
            <person name="Lesage-Meessen L."/>
            <person name="Navarro D."/>
            <person name="Riley R."/>
            <person name="Grigoriev I.V."/>
            <person name="Zhou S."/>
            <person name="Raouche S."/>
            <person name="Rosso M.N."/>
        </authorList>
    </citation>
    <scope>NUCLEOTIDE SEQUENCE [LARGE SCALE GENOMIC DNA]</scope>
    <source>
        <strain evidence="1 2">BRFM 1820</strain>
    </source>
</reference>
<gene>
    <name evidence="1" type="ORF">OH76DRAFT_1303064</name>
</gene>
<keyword evidence="2" id="KW-1185">Reference proteome</keyword>
<dbReference type="Proteomes" id="UP000256964">
    <property type="component" value="Unassembled WGS sequence"/>
</dbReference>
<feature type="non-terminal residue" evidence="1">
    <location>
        <position position="73"/>
    </location>
</feature>
<organism evidence="1 2">
    <name type="scientific">Lentinus brumalis</name>
    <dbReference type="NCBI Taxonomy" id="2498619"/>
    <lineage>
        <taxon>Eukaryota</taxon>
        <taxon>Fungi</taxon>
        <taxon>Dikarya</taxon>
        <taxon>Basidiomycota</taxon>
        <taxon>Agaricomycotina</taxon>
        <taxon>Agaricomycetes</taxon>
        <taxon>Polyporales</taxon>
        <taxon>Polyporaceae</taxon>
        <taxon>Lentinus</taxon>
    </lineage>
</organism>
<sequence>MRWTNKLFLKNIVGIYDCGLFGWPPDIPFQCLSRIKTEPLRKLLRLWNAGELRIAKLTDEQRAQAAVDPAAFL</sequence>